<dbReference type="SUPFAM" id="SSF52058">
    <property type="entry name" value="L domain-like"/>
    <property type="match status" value="2"/>
</dbReference>
<sequence length="1149" mass="133080">MELQRNFKGTSKPQKIYLKLKTRRRMMYRMMATSGLKGPSEASEALKKYVQRNQKGQEMLMVPEGKWKGWVPRSIYSMTLEEVCLPFLKLQSFPVGGTAIGSLVSMKYFNATGNYIQRLPNSFGTCSDLERLNLSFNLLDQIPSSVFCLENLTSLDISDNDISFLSPEIGRLKKLRELNACGNILSEVPEELAECQNLQKLNLSRKWHPKDGAIKVLPTAVCQIKELTELNISWHQINTIPDDIQNLTKLQRLIMKGNFLKYVPSSIGKCLKLQELDLSGAMKLNSYIPPELFFLKELRVLNISGNYFTEISKDIKGLKNLRKLIIQRNALLRLPNELFKCKRLESLQFSDNYLEELPPLVKRLKNLKYIDLQGNKLKSLPDEICQCENLVQINVAMNVMESLPDLIYLLENLQELNIENNRLKSLPPMMDKLEKLERLSLHSNVLSLPPQEVCQFGIETVFRFLRELRISQAKHRRKMILIGAAKAGKTSLRNALMLGKSKLTAEHERTWVLERHLWEPESDLRVQLLDFGGHHIYSAAHHLFLTPEALHVLVCDLSKYSPYLYDYMVGSWIDAIIDRAPGATILLVGTHADMCEDHQIEEHTINIIEKMQADEKEKVQDLQFEVEKLRTDMKATAGKDSGTKFEDIKTQRLREKFNHLHKLLNERVPLPDKMYVVSCAEDFLNIPEFKADLTKKLKETDERPLPKAWYLFLTKLHEVTDKVLHWEQAIALFEETMSNLKQSMISLEGSAEKSLDVILRYLHSTGEIIWYHDNPKLRGLVFHRPETLVEMLRTIFHHDFKKHVIFDDSHSRMAGLNRNKFDLMKEDFLTKGLMTVELMHYCLLHFKLSADARDMFIDLMLKFDLCYEVPRIPGLPSTYGASRVLRFPWFLEANKPSSVTSTWPERTPFDTIEIRYQLEFVKKLPPNFFEKLNARLQSHVLNREDWKNGTLAFRNRSKLLVEKTTENGNVNEMYQGDNDPTKYPGEVLEMRCQKGMYEVYPCSKQKEAMVPSCLVVPLDPEYVDDADLAGHIRTVTEFLRNLCDTVDGPGHLELFSEIGLMYVASKLGFEWTQVALALGTTQPEIEQIQLDNPYQTTRQIIVVLIRWRDRQMNRSQEESIRQLIKALEIPERQDLIDDLRKKYNLPVDV</sequence>
<dbReference type="PANTHER" id="PTHR48051">
    <property type="match status" value="1"/>
</dbReference>
<feature type="domain" description="Roc" evidence="5">
    <location>
        <begin position="470"/>
        <end position="659"/>
    </location>
</feature>
<dbReference type="InterPro" id="IPR011029">
    <property type="entry name" value="DEATH-like_dom_sf"/>
</dbReference>
<evidence type="ECO:0008006" key="8">
    <source>
        <dbReference type="Google" id="ProtNLM"/>
    </source>
</evidence>
<dbReference type="SUPFAM" id="SSF52540">
    <property type="entry name" value="P-loop containing nucleoside triphosphate hydrolases"/>
    <property type="match status" value="1"/>
</dbReference>
<dbReference type="OrthoDB" id="676979at2759"/>
<evidence type="ECO:0000256" key="3">
    <source>
        <dbReference type="ARBA" id="ARBA00022741"/>
    </source>
</evidence>
<dbReference type="SMART" id="SM00364">
    <property type="entry name" value="LRR_BAC"/>
    <property type="match status" value="7"/>
</dbReference>
<evidence type="ECO:0000259" key="5">
    <source>
        <dbReference type="PROSITE" id="PS51424"/>
    </source>
</evidence>
<gene>
    <name evidence="6" type="ORF">MCOR_55792</name>
</gene>
<dbReference type="Gene3D" id="3.40.50.300">
    <property type="entry name" value="P-loop containing nucleotide triphosphate hydrolases"/>
    <property type="match status" value="1"/>
</dbReference>
<dbReference type="PROSITE" id="PS51450">
    <property type="entry name" value="LRR"/>
    <property type="match status" value="5"/>
</dbReference>
<evidence type="ECO:0000313" key="6">
    <source>
        <dbReference type="EMBL" id="CAC5423830.1"/>
    </source>
</evidence>
<dbReference type="Pfam" id="PF00560">
    <property type="entry name" value="LRR_1"/>
    <property type="match status" value="1"/>
</dbReference>
<keyword evidence="2" id="KW-0677">Repeat</keyword>
<evidence type="ECO:0000256" key="1">
    <source>
        <dbReference type="ARBA" id="ARBA00022614"/>
    </source>
</evidence>
<dbReference type="GO" id="GO:0009966">
    <property type="term" value="P:regulation of signal transduction"/>
    <property type="evidence" value="ECO:0007669"/>
    <property type="project" value="UniProtKB-ARBA"/>
</dbReference>
<accession>A0A6J8ETN2</accession>
<dbReference type="GO" id="GO:0000166">
    <property type="term" value="F:nucleotide binding"/>
    <property type="evidence" value="ECO:0007669"/>
    <property type="project" value="UniProtKB-KW"/>
</dbReference>
<dbReference type="Gene3D" id="1.10.10.10">
    <property type="entry name" value="Winged helix-like DNA-binding domain superfamily/Winged helix DNA-binding domain"/>
    <property type="match status" value="1"/>
</dbReference>
<feature type="domain" description="Death" evidence="4">
    <location>
        <begin position="1056"/>
        <end position="1143"/>
    </location>
</feature>
<dbReference type="Pfam" id="PF12799">
    <property type="entry name" value="LRR_4"/>
    <property type="match status" value="1"/>
</dbReference>
<dbReference type="InterPro" id="IPR032675">
    <property type="entry name" value="LRR_dom_sf"/>
</dbReference>
<dbReference type="GO" id="GO:0007165">
    <property type="term" value="P:signal transduction"/>
    <property type="evidence" value="ECO:0007669"/>
    <property type="project" value="InterPro"/>
</dbReference>
<dbReference type="EMBL" id="CACVKT020009882">
    <property type="protein sequence ID" value="CAC5423830.1"/>
    <property type="molecule type" value="Genomic_DNA"/>
</dbReference>
<organism evidence="6 7">
    <name type="scientific">Mytilus coruscus</name>
    <name type="common">Sea mussel</name>
    <dbReference type="NCBI Taxonomy" id="42192"/>
    <lineage>
        <taxon>Eukaryota</taxon>
        <taxon>Metazoa</taxon>
        <taxon>Spiralia</taxon>
        <taxon>Lophotrochozoa</taxon>
        <taxon>Mollusca</taxon>
        <taxon>Bivalvia</taxon>
        <taxon>Autobranchia</taxon>
        <taxon>Pteriomorphia</taxon>
        <taxon>Mytilida</taxon>
        <taxon>Mytiloidea</taxon>
        <taxon>Mytilidae</taxon>
        <taxon>Mytilinae</taxon>
        <taxon>Mytilus</taxon>
    </lineage>
</organism>
<evidence type="ECO:0000259" key="4">
    <source>
        <dbReference type="PROSITE" id="PS50017"/>
    </source>
</evidence>
<dbReference type="CDD" id="cd01670">
    <property type="entry name" value="Death"/>
    <property type="match status" value="1"/>
</dbReference>
<dbReference type="InterPro" id="IPR000488">
    <property type="entry name" value="Death_dom"/>
</dbReference>
<dbReference type="PANTHER" id="PTHR48051:SF54">
    <property type="entry name" value="LEUCINE-RICH REPEAT-CONTAINING PROTEIN"/>
    <property type="match status" value="1"/>
</dbReference>
<dbReference type="AlphaFoldDB" id="A0A6J8ETN2"/>
<dbReference type="InterPro" id="IPR050216">
    <property type="entry name" value="LRR_domain-containing"/>
</dbReference>
<dbReference type="Gene3D" id="3.30.70.1390">
    <property type="entry name" value="ROC domain from the Parkinson's disease-associated leucine-rich repeat kinase 2"/>
    <property type="match status" value="1"/>
</dbReference>
<dbReference type="PROSITE" id="PS50017">
    <property type="entry name" value="DEATH_DOMAIN"/>
    <property type="match status" value="1"/>
</dbReference>
<evidence type="ECO:0000313" key="7">
    <source>
        <dbReference type="Proteomes" id="UP000507470"/>
    </source>
</evidence>
<dbReference type="Proteomes" id="UP000507470">
    <property type="component" value="Unassembled WGS sequence"/>
</dbReference>
<dbReference type="InterPro" id="IPR036388">
    <property type="entry name" value="WH-like_DNA-bd_sf"/>
</dbReference>
<dbReference type="InterPro" id="IPR025875">
    <property type="entry name" value="Leu-rich_rpt_4"/>
</dbReference>
<dbReference type="InterPro" id="IPR020859">
    <property type="entry name" value="ROC"/>
</dbReference>
<name>A0A6J8ETN2_MYTCO</name>
<dbReference type="PROSITE" id="PS51424">
    <property type="entry name" value="ROC"/>
    <property type="match status" value="1"/>
</dbReference>
<dbReference type="InterPro" id="IPR001611">
    <property type="entry name" value="Leu-rich_rpt"/>
</dbReference>
<dbReference type="SMART" id="SM00369">
    <property type="entry name" value="LRR_TYP"/>
    <property type="match status" value="9"/>
</dbReference>
<keyword evidence="3" id="KW-0547">Nucleotide-binding</keyword>
<keyword evidence="7" id="KW-1185">Reference proteome</keyword>
<dbReference type="Gene3D" id="3.80.10.10">
    <property type="entry name" value="Ribonuclease Inhibitor"/>
    <property type="match status" value="4"/>
</dbReference>
<dbReference type="Gene3D" id="1.10.533.10">
    <property type="entry name" value="Death Domain, Fas"/>
    <property type="match status" value="1"/>
</dbReference>
<proteinExistence type="predicted"/>
<dbReference type="InterPro" id="IPR027417">
    <property type="entry name" value="P-loop_NTPase"/>
</dbReference>
<evidence type="ECO:0000256" key="2">
    <source>
        <dbReference type="ARBA" id="ARBA00022737"/>
    </source>
</evidence>
<reference evidence="6 7" key="1">
    <citation type="submission" date="2020-06" db="EMBL/GenBank/DDBJ databases">
        <authorList>
            <person name="Li R."/>
            <person name="Bekaert M."/>
        </authorList>
    </citation>
    <scope>NUCLEOTIDE SEQUENCE [LARGE SCALE GENOMIC DNA]</scope>
    <source>
        <strain evidence="7">wild</strain>
    </source>
</reference>
<dbReference type="GO" id="GO:0005737">
    <property type="term" value="C:cytoplasm"/>
    <property type="evidence" value="ECO:0007669"/>
    <property type="project" value="TreeGrafter"/>
</dbReference>
<dbReference type="InterPro" id="IPR003591">
    <property type="entry name" value="Leu-rich_rpt_typical-subtyp"/>
</dbReference>
<dbReference type="Pfam" id="PF08477">
    <property type="entry name" value="Roc"/>
    <property type="match status" value="1"/>
</dbReference>
<dbReference type="SUPFAM" id="SSF47986">
    <property type="entry name" value="DEATH domain"/>
    <property type="match status" value="1"/>
</dbReference>
<protein>
    <recommendedName>
        <fullName evidence="8">Roc domain-containing protein</fullName>
    </recommendedName>
</protein>
<keyword evidence="1" id="KW-0433">Leucine-rich repeat</keyword>
<dbReference type="Pfam" id="PF00531">
    <property type="entry name" value="Death"/>
    <property type="match status" value="1"/>
</dbReference>